<feature type="region of interest" description="Disordered" evidence="5">
    <location>
        <begin position="13"/>
        <end position="60"/>
    </location>
</feature>
<dbReference type="SUPFAM" id="SSF54928">
    <property type="entry name" value="RNA-binding domain, RBD"/>
    <property type="match status" value="1"/>
</dbReference>
<evidence type="ECO:0000256" key="3">
    <source>
        <dbReference type="ARBA" id="ARBA00023242"/>
    </source>
</evidence>
<protein>
    <recommendedName>
        <fullName evidence="10">La-related protein 6</fullName>
    </recommendedName>
</protein>
<dbReference type="GO" id="GO:0005634">
    <property type="term" value="C:nucleus"/>
    <property type="evidence" value="ECO:0007669"/>
    <property type="project" value="UniProtKB-SubCell"/>
</dbReference>
<dbReference type="InterPro" id="IPR006630">
    <property type="entry name" value="La_HTH"/>
</dbReference>
<feature type="compositionally biased region" description="Low complexity" evidence="5">
    <location>
        <begin position="33"/>
        <end position="44"/>
    </location>
</feature>
<dbReference type="Pfam" id="PF05383">
    <property type="entry name" value="La"/>
    <property type="match status" value="1"/>
</dbReference>
<name>A0AA39KND2_MICHY</name>
<evidence type="ECO:0000259" key="6">
    <source>
        <dbReference type="PROSITE" id="PS50961"/>
    </source>
</evidence>
<reference evidence="8" key="1">
    <citation type="journal article" date="2023" name="bioRxiv">
        <title>Scaffold-level genome assemblies of two parasitoid biocontrol wasps reveal the parthenogenesis mechanism and an associated novel virus.</title>
        <authorList>
            <person name="Inwood S."/>
            <person name="Skelly J."/>
            <person name="Guhlin J."/>
            <person name="Harrop T."/>
            <person name="Goldson S."/>
            <person name="Dearden P."/>
        </authorList>
    </citation>
    <scope>NUCLEOTIDE SEQUENCE</scope>
    <source>
        <strain evidence="8">Lincoln</strain>
        <tissue evidence="8">Whole body</tissue>
    </source>
</reference>
<dbReference type="GO" id="GO:1990904">
    <property type="term" value="C:ribonucleoprotein complex"/>
    <property type="evidence" value="ECO:0007669"/>
    <property type="project" value="InterPro"/>
</dbReference>
<gene>
    <name evidence="8" type="ORF">PV327_001674</name>
</gene>
<dbReference type="InterPro" id="IPR002344">
    <property type="entry name" value="Lupus_La"/>
</dbReference>
<feature type="compositionally biased region" description="Polar residues" evidence="5">
    <location>
        <begin position="384"/>
        <end position="399"/>
    </location>
</feature>
<dbReference type="PRINTS" id="PR00302">
    <property type="entry name" value="LUPUSLA"/>
</dbReference>
<dbReference type="Pfam" id="PF12901">
    <property type="entry name" value="SUZ-C"/>
    <property type="match status" value="1"/>
</dbReference>
<dbReference type="FunFam" id="1.10.10.10:FF:000158">
    <property type="entry name" value="La ribonucleoprotein domain family member 7"/>
    <property type="match status" value="1"/>
</dbReference>
<dbReference type="Proteomes" id="UP001168972">
    <property type="component" value="Unassembled WGS sequence"/>
</dbReference>
<dbReference type="InterPro" id="IPR045180">
    <property type="entry name" value="La_dom_prot"/>
</dbReference>
<evidence type="ECO:0000313" key="8">
    <source>
        <dbReference type="EMBL" id="KAK0167814.1"/>
    </source>
</evidence>
<comment type="subcellular location">
    <subcellularLocation>
        <location evidence="1">Nucleus</location>
    </subcellularLocation>
</comment>
<reference evidence="8" key="2">
    <citation type="submission" date="2023-03" db="EMBL/GenBank/DDBJ databases">
        <authorList>
            <person name="Inwood S.N."/>
            <person name="Skelly J.G."/>
            <person name="Guhlin J."/>
            <person name="Harrop T.W.R."/>
            <person name="Goldson S.G."/>
            <person name="Dearden P.K."/>
        </authorList>
    </citation>
    <scope>NUCLEOTIDE SEQUENCE</scope>
    <source>
        <strain evidence="8">Lincoln</strain>
        <tissue evidence="8">Whole body</tissue>
    </source>
</reference>
<accession>A0AA39KND2</accession>
<dbReference type="SUPFAM" id="SSF46785">
    <property type="entry name" value="Winged helix' DNA-binding domain"/>
    <property type="match status" value="1"/>
</dbReference>
<dbReference type="InterPro" id="IPR012677">
    <property type="entry name" value="Nucleotide-bd_a/b_plait_sf"/>
</dbReference>
<feature type="domain" description="SUZ-C" evidence="7">
    <location>
        <begin position="538"/>
        <end position="595"/>
    </location>
</feature>
<evidence type="ECO:0000256" key="2">
    <source>
        <dbReference type="ARBA" id="ARBA00022884"/>
    </source>
</evidence>
<feature type="compositionally biased region" description="Low complexity" evidence="5">
    <location>
        <begin position="594"/>
        <end position="606"/>
    </location>
</feature>
<dbReference type="EMBL" id="JAQQBR010001831">
    <property type="protein sequence ID" value="KAK0167814.1"/>
    <property type="molecule type" value="Genomic_DNA"/>
</dbReference>
<dbReference type="AlphaFoldDB" id="A0AA39KND2"/>
<organism evidence="8 9">
    <name type="scientific">Microctonus hyperodae</name>
    <name type="common">Parasitoid wasp</name>
    <dbReference type="NCBI Taxonomy" id="165561"/>
    <lineage>
        <taxon>Eukaryota</taxon>
        <taxon>Metazoa</taxon>
        <taxon>Ecdysozoa</taxon>
        <taxon>Arthropoda</taxon>
        <taxon>Hexapoda</taxon>
        <taxon>Insecta</taxon>
        <taxon>Pterygota</taxon>
        <taxon>Neoptera</taxon>
        <taxon>Endopterygota</taxon>
        <taxon>Hymenoptera</taxon>
        <taxon>Apocrita</taxon>
        <taxon>Ichneumonoidea</taxon>
        <taxon>Braconidae</taxon>
        <taxon>Euphorinae</taxon>
        <taxon>Microctonus</taxon>
    </lineage>
</organism>
<evidence type="ECO:0000256" key="4">
    <source>
        <dbReference type="PROSITE-ProRule" id="PRU00332"/>
    </source>
</evidence>
<dbReference type="InterPro" id="IPR036390">
    <property type="entry name" value="WH_DNA-bd_sf"/>
</dbReference>
<dbReference type="Gene3D" id="3.30.70.330">
    <property type="match status" value="1"/>
</dbReference>
<dbReference type="PROSITE" id="PS51938">
    <property type="entry name" value="SUZ_C"/>
    <property type="match status" value="1"/>
</dbReference>
<dbReference type="GO" id="GO:0003729">
    <property type="term" value="F:mRNA binding"/>
    <property type="evidence" value="ECO:0007669"/>
    <property type="project" value="TreeGrafter"/>
</dbReference>
<keyword evidence="2 4" id="KW-0694">RNA-binding</keyword>
<dbReference type="PANTHER" id="PTHR22792:SF140">
    <property type="entry name" value="ACHILLES, ISOFORM A"/>
    <property type="match status" value="1"/>
</dbReference>
<feature type="region of interest" description="Disordered" evidence="5">
    <location>
        <begin position="576"/>
        <end position="613"/>
    </location>
</feature>
<feature type="compositionally biased region" description="Basic and acidic residues" evidence="5">
    <location>
        <begin position="45"/>
        <end position="54"/>
    </location>
</feature>
<dbReference type="GO" id="GO:0006396">
    <property type="term" value="P:RNA processing"/>
    <property type="evidence" value="ECO:0007669"/>
    <property type="project" value="InterPro"/>
</dbReference>
<feature type="domain" description="HTH La-type RNA-binding" evidence="6">
    <location>
        <begin position="125"/>
        <end position="217"/>
    </location>
</feature>
<dbReference type="CDD" id="cd08033">
    <property type="entry name" value="LARP_6"/>
    <property type="match status" value="1"/>
</dbReference>
<feature type="compositionally biased region" description="Low complexity" evidence="5">
    <location>
        <begin position="322"/>
        <end position="335"/>
    </location>
</feature>
<keyword evidence="3" id="KW-0539">Nucleus</keyword>
<evidence type="ECO:0008006" key="10">
    <source>
        <dbReference type="Google" id="ProtNLM"/>
    </source>
</evidence>
<dbReference type="InterPro" id="IPR024642">
    <property type="entry name" value="SUZ-C"/>
</dbReference>
<dbReference type="PROSITE" id="PS50961">
    <property type="entry name" value="HTH_LA"/>
    <property type="match status" value="1"/>
</dbReference>
<evidence type="ECO:0000256" key="1">
    <source>
        <dbReference type="ARBA" id="ARBA00004123"/>
    </source>
</evidence>
<sequence>MDEQVEILQESLDEVGNLTFSPPPMKKSDTRDSISSVDSDVSLSFDRRGSKGEEADLSDCSSGLDETDCCPLKLPEKKHHEFTDNININEHSNNEESSHDINLKCADTTISLTPPASETEVDESITCSDEMAEKIAAQVEFYFSDDNIVKDAFLLKHVKRNKEGYVSLKLISSFKRVKHLSRDWRIVGAALRAKSTKLEVNELGTKLRRRNPLPQYDQTLPSRTIVATKLPIEKLTIESVAELFRQCGEIALIRLLKPGHSVPAEVRQALAKRTELMPDEECAVIEFTDSAAARTAQTLDLGEAKIFELQQISTGDKKRKQQSSGQQQHHQQQSQPTKKGAGARLSAARENVYSSSGVPSGSEDDTRPSRIKSRVYQGRREVRPSTNYHSYPGSPSTESWLPRRFSTCSISVPENNPLLIRRLSSCSNSGFSSDSGSYSSRRFSSCSSASDNSYSSPLFHPSSHQGHHNLYPPFNCWAGHSTTRRFSCCTPSSSTPSSMGFGFEYSNGNGLSYHQNGRRASAECGPFLRRLSTCSRDSGCDPGGRRLSSCSSGSDSCTGFRSRSNSGFVLMGHLPENVTRLPSGPDGTRGFGRNNITTGNSTSTTNAIESSCG</sequence>
<proteinExistence type="predicted"/>
<dbReference type="InterPro" id="IPR035979">
    <property type="entry name" value="RBD_domain_sf"/>
</dbReference>
<evidence type="ECO:0000256" key="5">
    <source>
        <dbReference type="SAM" id="MobiDB-lite"/>
    </source>
</evidence>
<evidence type="ECO:0000259" key="7">
    <source>
        <dbReference type="PROSITE" id="PS51938"/>
    </source>
</evidence>
<dbReference type="PANTHER" id="PTHR22792">
    <property type="entry name" value="LUPUS LA PROTEIN-RELATED"/>
    <property type="match status" value="1"/>
</dbReference>
<dbReference type="InterPro" id="IPR036388">
    <property type="entry name" value="WH-like_DNA-bd_sf"/>
</dbReference>
<comment type="caution">
    <text evidence="8">The sequence shown here is derived from an EMBL/GenBank/DDBJ whole genome shotgun (WGS) entry which is preliminary data.</text>
</comment>
<dbReference type="Gene3D" id="1.10.10.10">
    <property type="entry name" value="Winged helix-like DNA-binding domain superfamily/Winged helix DNA-binding domain"/>
    <property type="match status" value="1"/>
</dbReference>
<evidence type="ECO:0000313" key="9">
    <source>
        <dbReference type="Proteomes" id="UP001168972"/>
    </source>
</evidence>
<dbReference type="SMART" id="SM00715">
    <property type="entry name" value="LA"/>
    <property type="match status" value="1"/>
</dbReference>
<keyword evidence="9" id="KW-1185">Reference proteome</keyword>
<feature type="region of interest" description="Disordered" evidence="5">
    <location>
        <begin position="313"/>
        <end position="399"/>
    </location>
</feature>